<protein>
    <submittedName>
        <fullName evidence="4">Metallophosphoesterase</fullName>
    </submittedName>
</protein>
<evidence type="ECO:0000256" key="2">
    <source>
        <dbReference type="ARBA" id="ARBA00022801"/>
    </source>
</evidence>
<dbReference type="Proteomes" id="UP001291309">
    <property type="component" value="Unassembled WGS sequence"/>
</dbReference>
<dbReference type="InterPro" id="IPR051158">
    <property type="entry name" value="Metallophosphoesterase_sf"/>
</dbReference>
<dbReference type="PANTHER" id="PTHR31302:SF31">
    <property type="entry name" value="PHOSPHODIESTERASE YAEI"/>
    <property type="match status" value="1"/>
</dbReference>
<evidence type="ECO:0000256" key="1">
    <source>
        <dbReference type="ARBA" id="ARBA00022723"/>
    </source>
</evidence>
<evidence type="ECO:0000313" key="5">
    <source>
        <dbReference type="Proteomes" id="UP001291309"/>
    </source>
</evidence>
<dbReference type="Pfam" id="PF00149">
    <property type="entry name" value="Metallophos"/>
    <property type="match status" value="1"/>
</dbReference>
<sequence>MEEASVARDPSSKIRLAAVGDLHCRDDQHGRFRQLVKQVNASADVLVLCGDLTDRGMAEEGKVLAEELSALRVPCAAVLGNHDYEHGQVKEICGELSKVGIHILDGDHFIFEKVLGIAGVKGFGGGFGNATLQAFGEGQTKSFVQEAVTESLKLEAALSHLDTPKRVVIMHYSPIPETLEGENIEIRPFLGTSRLAMPIDHYKAEAVFHGHAHHGTREGKTRGGIPVYNVAMPLMAKHTPDQRFAILEL</sequence>
<dbReference type="SUPFAM" id="SSF56300">
    <property type="entry name" value="Metallo-dependent phosphatases"/>
    <property type="match status" value="1"/>
</dbReference>
<dbReference type="PANTHER" id="PTHR31302">
    <property type="entry name" value="TRANSMEMBRANE PROTEIN WITH METALLOPHOSPHOESTERASE DOMAIN-RELATED"/>
    <property type="match status" value="1"/>
</dbReference>
<dbReference type="RefSeq" id="WP_321548522.1">
    <property type="nucleotide sequence ID" value="NZ_JAXIVS010000009.1"/>
</dbReference>
<comment type="caution">
    <text evidence="4">The sequence shown here is derived from an EMBL/GenBank/DDBJ whole genome shotgun (WGS) entry which is preliminary data.</text>
</comment>
<dbReference type="Gene3D" id="3.60.21.10">
    <property type="match status" value="2"/>
</dbReference>
<keyword evidence="1" id="KW-0479">Metal-binding</keyword>
<dbReference type="PIRSF" id="PIRSF008292">
    <property type="entry name" value="UCP008292"/>
    <property type="match status" value="1"/>
</dbReference>
<name>A0ABU5H915_9BACT</name>
<reference evidence="4 5" key="1">
    <citation type="submission" date="2023-12" db="EMBL/GenBank/DDBJ databases">
        <title>the genome sequence of Hyalangium sp. s54d21.</title>
        <authorList>
            <person name="Zhang X."/>
        </authorList>
    </citation>
    <scope>NUCLEOTIDE SEQUENCE [LARGE SCALE GENOMIC DNA]</scope>
    <source>
        <strain evidence="5">s54d21</strain>
    </source>
</reference>
<evidence type="ECO:0000259" key="3">
    <source>
        <dbReference type="Pfam" id="PF00149"/>
    </source>
</evidence>
<proteinExistence type="predicted"/>
<dbReference type="InterPro" id="IPR016538">
    <property type="entry name" value="UCP008292"/>
</dbReference>
<accession>A0ABU5H915</accession>
<keyword evidence="2" id="KW-0378">Hydrolase</keyword>
<dbReference type="InterPro" id="IPR029052">
    <property type="entry name" value="Metallo-depent_PP-like"/>
</dbReference>
<dbReference type="EMBL" id="JAXIVS010000009">
    <property type="protein sequence ID" value="MDY7229800.1"/>
    <property type="molecule type" value="Genomic_DNA"/>
</dbReference>
<gene>
    <name evidence="4" type="ORF">SYV04_25630</name>
</gene>
<organism evidence="4 5">
    <name type="scientific">Hyalangium rubrum</name>
    <dbReference type="NCBI Taxonomy" id="3103134"/>
    <lineage>
        <taxon>Bacteria</taxon>
        <taxon>Pseudomonadati</taxon>
        <taxon>Myxococcota</taxon>
        <taxon>Myxococcia</taxon>
        <taxon>Myxococcales</taxon>
        <taxon>Cystobacterineae</taxon>
        <taxon>Archangiaceae</taxon>
        <taxon>Hyalangium</taxon>
    </lineage>
</organism>
<evidence type="ECO:0000313" key="4">
    <source>
        <dbReference type="EMBL" id="MDY7229800.1"/>
    </source>
</evidence>
<keyword evidence="5" id="KW-1185">Reference proteome</keyword>
<dbReference type="InterPro" id="IPR004843">
    <property type="entry name" value="Calcineurin-like_PHP"/>
</dbReference>
<feature type="domain" description="Calcineurin-like phosphoesterase" evidence="3">
    <location>
        <begin position="14"/>
        <end position="214"/>
    </location>
</feature>